<keyword evidence="2" id="KW-0238">DNA-binding</keyword>
<comment type="caution">
    <text evidence="5">The sequence shown here is derived from an EMBL/GenBank/DDBJ whole genome shotgun (WGS) entry which is preliminary data.</text>
</comment>
<dbReference type="Proteomes" id="UP000268727">
    <property type="component" value="Unassembled WGS sequence"/>
</dbReference>
<dbReference type="InterPro" id="IPR000792">
    <property type="entry name" value="Tscrpt_reg_LuxR_C"/>
</dbReference>
<dbReference type="GO" id="GO:0003677">
    <property type="term" value="F:DNA binding"/>
    <property type="evidence" value="ECO:0007669"/>
    <property type="project" value="UniProtKB-KW"/>
</dbReference>
<accession>A0A3N1GZM0</accession>
<dbReference type="PROSITE" id="PS00622">
    <property type="entry name" value="HTH_LUXR_1"/>
    <property type="match status" value="1"/>
</dbReference>
<evidence type="ECO:0000256" key="1">
    <source>
        <dbReference type="ARBA" id="ARBA00023015"/>
    </source>
</evidence>
<dbReference type="PROSITE" id="PS50043">
    <property type="entry name" value="HTH_LUXR_2"/>
    <property type="match status" value="1"/>
</dbReference>
<evidence type="ECO:0000313" key="5">
    <source>
        <dbReference type="EMBL" id="ROP35750.1"/>
    </source>
</evidence>
<sequence length="118" mass="13476">MGPVNPEEVAGGDLTMEQLIQLARAHQDLVQELLGQLSDKWYTIRPDAAGEDDYVVRWKFTAREDSVARLLVEGFSNRRIARRLGISERTVKNHLQSIFHKLGVGDRTRAVIKLIRHM</sequence>
<dbReference type="GO" id="GO:0006355">
    <property type="term" value="P:regulation of DNA-templated transcription"/>
    <property type="evidence" value="ECO:0007669"/>
    <property type="project" value="InterPro"/>
</dbReference>
<dbReference type="InterPro" id="IPR036388">
    <property type="entry name" value="WH-like_DNA-bd_sf"/>
</dbReference>
<evidence type="ECO:0000259" key="4">
    <source>
        <dbReference type="PROSITE" id="PS50043"/>
    </source>
</evidence>
<dbReference type="SMART" id="SM00421">
    <property type="entry name" value="HTH_LUXR"/>
    <property type="match status" value="1"/>
</dbReference>
<name>A0A3N1GZM0_9PSEU</name>
<dbReference type="PRINTS" id="PR00038">
    <property type="entry name" value="HTHLUXR"/>
</dbReference>
<dbReference type="InterPro" id="IPR016032">
    <property type="entry name" value="Sig_transdc_resp-reg_C-effctor"/>
</dbReference>
<keyword evidence="6" id="KW-1185">Reference proteome</keyword>
<dbReference type="RefSeq" id="WP_246037414.1">
    <property type="nucleotide sequence ID" value="NZ_RJKM01000001.1"/>
</dbReference>
<evidence type="ECO:0000256" key="3">
    <source>
        <dbReference type="ARBA" id="ARBA00023163"/>
    </source>
</evidence>
<proteinExistence type="predicted"/>
<dbReference type="PANTHER" id="PTHR44688:SF16">
    <property type="entry name" value="DNA-BINDING TRANSCRIPTIONAL ACTIVATOR DEVR_DOSR"/>
    <property type="match status" value="1"/>
</dbReference>
<feature type="domain" description="HTH luxR-type" evidence="4">
    <location>
        <begin position="54"/>
        <end position="118"/>
    </location>
</feature>
<evidence type="ECO:0000256" key="2">
    <source>
        <dbReference type="ARBA" id="ARBA00023125"/>
    </source>
</evidence>
<dbReference type="AlphaFoldDB" id="A0A3N1GZM0"/>
<protein>
    <submittedName>
        <fullName evidence="5">Regulatory LuxR family protein</fullName>
    </submittedName>
</protein>
<dbReference type="EMBL" id="RJKM01000001">
    <property type="protein sequence ID" value="ROP35750.1"/>
    <property type="molecule type" value="Genomic_DNA"/>
</dbReference>
<dbReference type="PANTHER" id="PTHR44688">
    <property type="entry name" value="DNA-BINDING TRANSCRIPTIONAL ACTIVATOR DEVR_DOSR"/>
    <property type="match status" value="1"/>
</dbReference>
<dbReference type="SUPFAM" id="SSF46894">
    <property type="entry name" value="C-terminal effector domain of the bipartite response regulators"/>
    <property type="match status" value="1"/>
</dbReference>
<organism evidence="5 6">
    <name type="scientific">Saccharothrix texasensis</name>
    <dbReference type="NCBI Taxonomy" id="103734"/>
    <lineage>
        <taxon>Bacteria</taxon>
        <taxon>Bacillati</taxon>
        <taxon>Actinomycetota</taxon>
        <taxon>Actinomycetes</taxon>
        <taxon>Pseudonocardiales</taxon>
        <taxon>Pseudonocardiaceae</taxon>
        <taxon>Saccharothrix</taxon>
    </lineage>
</organism>
<dbReference type="CDD" id="cd06170">
    <property type="entry name" value="LuxR_C_like"/>
    <property type="match status" value="1"/>
</dbReference>
<dbReference type="Gene3D" id="1.10.10.10">
    <property type="entry name" value="Winged helix-like DNA-binding domain superfamily/Winged helix DNA-binding domain"/>
    <property type="match status" value="1"/>
</dbReference>
<dbReference type="Pfam" id="PF00196">
    <property type="entry name" value="GerE"/>
    <property type="match status" value="1"/>
</dbReference>
<keyword evidence="3" id="KW-0804">Transcription</keyword>
<keyword evidence="1" id="KW-0805">Transcription regulation</keyword>
<evidence type="ECO:0000313" key="6">
    <source>
        <dbReference type="Proteomes" id="UP000268727"/>
    </source>
</evidence>
<gene>
    <name evidence="5" type="ORF">EDD40_1002</name>
</gene>
<reference evidence="5 6" key="1">
    <citation type="submission" date="2018-11" db="EMBL/GenBank/DDBJ databases">
        <title>Sequencing the genomes of 1000 actinobacteria strains.</title>
        <authorList>
            <person name="Klenk H.-P."/>
        </authorList>
    </citation>
    <scope>NUCLEOTIDE SEQUENCE [LARGE SCALE GENOMIC DNA]</scope>
    <source>
        <strain evidence="5 6">DSM 44231</strain>
    </source>
</reference>